<reference evidence="2" key="2">
    <citation type="submission" date="2015-10" db="EMBL/GenBank/DDBJ databases">
        <authorList>
            <person name="Gilbert D.G."/>
        </authorList>
    </citation>
    <scope>NUCLEOTIDE SEQUENCE [LARGE SCALE GENOMIC DNA]</scope>
    <source>
        <strain evidence="2">BBR_PRJEB10993</strain>
    </source>
</reference>
<evidence type="ECO:0000313" key="4">
    <source>
        <dbReference type="Proteomes" id="UP000184315"/>
    </source>
</evidence>
<dbReference type="EMBL" id="CZDF01000174">
    <property type="protein sequence ID" value="CUR35676.1"/>
    <property type="molecule type" value="Genomic_DNA"/>
</dbReference>
<protein>
    <recommendedName>
        <fullName evidence="5">SH3b domain-containing protein</fullName>
    </recommendedName>
</protein>
<accession>A0A1J1LCA0</accession>
<dbReference type="OrthoDB" id="466251at2"/>
<evidence type="ECO:0000313" key="3">
    <source>
        <dbReference type="EMBL" id="CUR35676.1"/>
    </source>
</evidence>
<reference evidence="4" key="1">
    <citation type="submission" date="2015-10" db="EMBL/GenBank/DDBJ databases">
        <authorList>
            <person name="Regsiter A."/>
            <person name="william w."/>
        </authorList>
    </citation>
    <scope>NUCLEOTIDE SEQUENCE [LARGE SCALE GENOMIC DNA]</scope>
</reference>
<sequence>MFYLKLATVSTFLAATLSTSLVPLSALANSVGISPSQTTELSFQNTPAYVIAQSRQAFTVTKIWSDSIYIKSSATGNVYDVYYTGRIGSEVGDTVTVIIDEDDNWITIINERTGKSAAVTKVNRV</sequence>
<name>A0A1J1LCA0_9CYAN</name>
<feature type="signal peptide" evidence="1">
    <location>
        <begin position="1"/>
        <end position="28"/>
    </location>
</feature>
<dbReference type="AlphaFoldDB" id="A0A1J1LCA0"/>
<keyword evidence="4" id="KW-1185">Reference proteome</keyword>
<dbReference type="Proteomes" id="UP000184315">
    <property type="component" value="Unassembled WGS sequence"/>
</dbReference>
<proteinExistence type="predicted"/>
<evidence type="ECO:0000256" key="1">
    <source>
        <dbReference type="SAM" id="SignalP"/>
    </source>
</evidence>
<gene>
    <name evidence="2" type="ORF">PL9214180001</name>
    <name evidence="3" type="ORF">PL9214670302</name>
</gene>
<feature type="chain" id="PRO_5013497883" description="SH3b domain-containing protein" evidence="1">
    <location>
        <begin position="29"/>
        <end position="125"/>
    </location>
</feature>
<evidence type="ECO:0008006" key="5">
    <source>
        <dbReference type="Google" id="ProtNLM"/>
    </source>
</evidence>
<dbReference type="EMBL" id="CZDF01000090">
    <property type="protein sequence ID" value="CUR30331.1"/>
    <property type="molecule type" value="Genomic_DNA"/>
</dbReference>
<dbReference type="RefSeq" id="WP_072717379.1">
    <property type="nucleotide sequence ID" value="NZ_LN889774.1"/>
</dbReference>
<keyword evidence="1" id="KW-0732">Signal</keyword>
<organism evidence="2 4">
    <name type="scientific">Planktothrix tepida PCC 9214</name>
    <dbReference type="NCBI Taxonomy" id="671072"/>
    <lineage>
        <taxon>Bacteria</taxon>
        <taxon>Bacillati</taxon>
        <taxon>Cyanobacteriota</taxon>
        <taxon>Cyanophyceae</taxon>
        <taxon>Oscillatoriophycideae</taxon>
        <taxon>Oscillatoriales</taxon>
        <taxon>Microcoleaceae</taxon>
        <taxon>Planktothrix</taxon>
    </lineage>
</organism>
<evidence type="ECO:0000313" key="2">
    <source>
        <dbReference type="EMBL" id="CUR30331.1"/>
    </source>
</evidence>